<evidence type="ECO:0000313" key="1">
    <source>
        <dbReference type="EMBL" id="KAH7936574.1"/>
    </source>
</evidence>
<sequence length="1054" mass="118474">MDVAPKVHAQAAAPAEEKKPACRPCCRGKKLKKPSELPLYSCPSENVEYELVEEPPGQVENAVHYVRTSLSPYYSAVESAGERVGDLYTTAIEHSKSSYEYVTREENMVSRAMAISLGGLTGIVLGARGHDLNDLFSKVQLPKLPDFSAKTIDQVGQQVSDVQYYGFRLADPESVNTVFSTSQLLHFVYCRPQILSANIYDQLKYFETLKVTDLSHSITKRGTQPSKHKFNTIKEVSFRAHGRDFRLILNPTKGLLSAHFKAYTVDGSGNKRPVWVDQNQFFEGRVFGELVSNVSAHIDEGVMTASIRLKDDIYVVEPSWRHIPNDHNDTMIVYRASDVKYSWDPTQGAQSLTKYCGYVKENGNATEVTGDLSENLSHWNDGSSITSHVQKRQAMEPYHWEPVQTRCSLLLVADHRFYENMGGRNLKSTINFLITLIDRVNKIFLDTEWRDSDRHPGFRGMGFVIQEVMVHTEPTPVLRNEVHYNMAGVTWNVRDLLEVFSRSLNHRWFCLAHLFTDQKFEGGILGLAYVGSPRRNSVGGICSPGYVKNGYTLYLNSGLSTSRNHYGQRVITREADLVTAHEFGHNWGSEHDPDLPECSPDSQRGGSYLMYTYSVSGYDPNNKKFSPCSVRSIRAVLLAKASKCFSKPEESFCGNSLVEEGEQCDAGLIGSEDSDPCCDEECRLKPNAKCSDRNSPCCRNCDYSQSGALCREAQPNACKNEAYCTYPLLLYLSMWKFYGKCLVQSAECPPSPPQQDDSPCLDKGKCRAGDCMPYCETRGEVSCMCDTEVDACKRCCRPSHNATCKPTEPMEILRDGTPCIHGYCEKGRCEKTVQDIVERFWDIIEDIDINTVLKFLNDNIVGTVIVVSMIVWVPGSCLISYVDHKRRAEYEKSKKTCRKRDSLQPFRLPSDSSVKVVHISRRQPPPQPEPQPQPQPQPQPRTQLPLQTPSDEQVLAPTLRLPSRAAASSDYWPAPSPYASSERGGMHPPRYEGRLYARPSSVTEGGNYSRHDPSDYYHHHPLHTQGYGRPSAASVSSERPGSRSRQHIENYTAL</sequence>
<dbReference type="Proteomes" id="UP000821865">
    <property type="component" value="Chromosome 8"/>
</dbReference>
<protein>
    <submittedName>
        <fullName evidence="1">Uncharacterized protein</fullName>
    </submittedName>
</protein>
<accession>A0ACB8C6Q7</accession>
<gene>
    <name evidence="1" type="ORF">HPB49_001448</name>
</gene>
<proteinExistence type="predicted"/>
<organism evidence="1 2">
    <name type="scientific">Dermacentor silvarum</name>
    <name type="common">Tick</name>
    <dbReference type="NCBI Taxonomy" id="543639"/>
    <lineage>
        <taxon>Eukaryota</taxon>
        <taxon>Metazoa</taxon>
        <taxon>Ecdysozoa</taxon>
        <taxon>Arthropoda</taxon>
        <taxon>Chelicerata</taxon>
        <taxon>Arachnida</taxon>
        <taxon>Acari</taxon>
        <taxon>Parasitiformes</taxon>
        <taxon>Ixodida</taxon>
        <taxon>Ixodoidea</taxon>
        <taxon>Ixodidae</taxon>
        <taxon>Rhipicephalinae</taxon>
        <taxon>Dermacentor</taxon>
    </lineage>
</organism>
<evidence type="ECO:0000313" key="2">
    <source>
        <dbReference type="Proteomes" id="UP000821865"/>
    </source>
</evidence>
<reference evidence="1" key="1">
    <citation type="submission" date="2020-05" db="EMBL/GenBank/DDBJ databases">
        <title>Large-scale comparative analyses of tick genomes elucidate their genetic diversity and vector capacities.</title>
        <authorList>
            <person name="Jia N."/>
            <person name="Wang J."/>
            <person name="Shi W."/>
            <person name="Du L."/>
            <person name="Sun Y."/>
            <person name="Zhan W."/>
            <person name="Jiang J."/>
            <person name="Wang Q."/>
            <person name="Zhang B."/>
            <person name="Ji P."/>
            <person name="Sakyi L.B."/>
            <person name="Cui X."/>
            <person name="Yuan T."/>
            <person name="Jiang B."/>
            <person name="Yang W."/>
            <person name="Lam T.T.-Y."/>
            <person name="Chang Q."/>
            <person name="Ding S."/>
            <person name="Wang X."/>
            <person name="Zhu J."/>
            <person name="Ruan X."/>
            <person name="Zhao L."/>
            <person name="Wei J."/>
            <person name="Que T."/>
            <person name="Du C."/>
            <person name="Cheng J."/>
            <person name="Dai P."/>
            <person name="Han X."/>
            <person name="Huang E."/>
            <person name="Gao Y."/>
            <person name="Liu J."/>
            <person name="Shao H."/>
            <person name="Ye R."/>
            <person name="Li L."/>
            <person name="Wei W."/>
            <person name="Wang X."/>
            <person name="Wang C."/>
            <person name="Yang T."/>
            <person name="Huo Q."/>
            <person name="Li W."/>
            <person name="Guo W."/>
            <person name="Chen H."/>
            <person name="Zhou L."/>
            <person name="Ni X."/>
            <person name="Tian J."/>
            <person name="Zhou Y."/>
            <person name="Sheng Y."/>
            <person name="Liu T."/>
            <person name="Pan Y."/>
            <person name="Xia L."/>
            <person name="Li J."/>
            <person name="Zhao F."/>
            <person name="Cao W."/>
        </authorList>
    </citation>
    <scope>NUCLEOTIDE SEQUENCE</scope>
    <source>
        <strain evidence="1">Dsil-2018</strain>
    </source>
</reference>
<name>A0ACB8C6Q7_DERSI</name>
<comment type="caution">
    <text evidence="1">The sequence shown here is derived from an EMBL/GenBank/DDBJ whole genome shotgun (WGS) entry which is preliminary data.</text>
</comment>
<dbReference type="EMBL" id="CM023477">
    <property type="protein sequence ID" value="KAH7936574.1"/>
    <property type="molecule type" value="Genomic_DNA"/>
</dbReference>
<keyword evidence="2" id="KW-1185">Reference proteome</keyword>